<name>A0A2R8ATF4_9RHOB</name>
<evidence type="ECO:0000313" key="1">
    <source>
        <dbReference type="EMBL" id="SPF79167.1"/>
    </source>
</evidence>
<proteinExistence type="predicted"/>
<accession>A0A2R8ATF4</accession>
<dbReference type="EMBL" id="OMOI01000002">
    <property type="protein sequence ID" value="SPF79167.1"/>
    <property type="molecule type" value="Genomic_DNA"/>
</dbReference>
<dbReference type="Proteomes" id="UP000244911">
    <property type="component" value="Unassembled WGS sequence"/>
</dbReference>
<evidence type="ECO:0000313" key="2">
    <source>
        <dbReference type="Proteomes" id="UP000244911"/>
    </source>
</evidence>
<keyword evidence="2" id="KW-1185">Reference proteome</keyword>
<reference evidence="1 2" key="1">
    <citation type="submission" date="2018-03" db="EMBL/GenBank/DDBJ databases">
        <authorList>
            <person name="Keele B.F."/>
        </authorList>
    </citation>
    <scope>NUCLEOTIDE SEQUENCE [LARGE SCALE GENOMIC DNA]</scope>
    <source>
        <strain evidence="1 2">CECT 8811</strain>
    </source>
</reference>
<organism evidence="1 2">
    <name type="scientific">Aliiroseovarius pelagivivens</name>
    <dbReference type="NCBI Taxonomy" id="1639690"/>
    <lineage>
        <taxon>Bacteria</taxon>
        <taxon>Pseudomonadati</taxon>
        <taxon>Pseudomonadota</taxon>
        <taxon>Alphaproteobacteria</taxon>
        <taxon>Rhodobacterales</taxon>
        <taxon>Paracoccaceae</taxon>
        <taxon>Aliiroseovarius</taxon>
    </lineage>
</organism>
<gene>
    <name evidence="1" type="ORF">ALP8811_03105</name>
</gene>
<sequence length="319" mass="35041">MFCDLFVSTNKQHILPAPLKDLLGVLDTYRLTNSTAMDREGGRVSYFISDIVFDDSKDLAFLYVGKHDENGSDPAISTKQSAGSYDTDIIEKKVNQGNAAGGHIAIHLVPRNTKDGHLYYTAVEASEGLGRSICQALLRYVFNEIYVNDPQEMTAKRTTSTAKKAEPYRPLFEFLGMPKDFIEADLAKAHGVDLKIVRTKPTGTMGHAAASLQAEEAVVLKPSKEQGFPKTIDGIKNIIKAVPGKLLSGRFSYKLNGTTQPIKFKIVDGTVLFDELLIQKMIVGPISSKMATITPDSKIHSEFSELMAKVLVDKINSLK</sequence>
<dbReference type="AlphaFoldDB" id="A0A2R8ATF4"/>
<protein>
    <submittedName>
        <fullName evidence="1">Uncharacterized protein</fullName>
    </submittedName>
</protein>